<evidence type="ECO:0000313" key="5">
    <source>
        <dbReference type="Proteomes" id="UP000014012"/>
    </source>
</evidence>
<name>R8AR81_PLESH</name>
<dbReference type="Pfam" id="PF16130">
    <property type="entry name" value="DUF4842"/>
    <property type="match status" value="1"/>
</dbReference>
<proteinExistence type="predicted"/>
<dbReference type="InterPro" id="IPR032295">
    <property type="entry name" value="DUF4842"/>
</dbReference>
<feature type="domain" description="DUF4114" evidence="2">
    <location>
        <begin position="156"/>
        <end position="241"/>
    </location>
</feature>
<dbReference type="EMBL" id="AQQO01000049">
    <property type="protein sequence ID" value="EON88833.1"/>
    <property type="molecule type" value="Genomic_DNA"/>
</dbReference>
<feature type="chain" id="PRO_5004451395" description="LruC domain-containing protein" evidence="1">
    <location>
        <begin position="22"/>
        <end position="557"/>
    </location>
</feature>
<sequence length="557" mass="62046">MRSLSTLISLSSLMLAVPASAVDFSWMTGSPDVGYSQKGKPVAVVNEPPPAKILDNVYSMLPEGIRVKPEFIASDDYTKIELDPDFKGIATVKLRFLREGAGYRNSLGYFIYDVNNPPKTSADIENHVIVFPNASLPPDGEMVTGDTVALKGVELTANQGIGLFVVPNGWGWGGSYGKVTNNPTYQGPFYNLSQLNTEAAADLKFHNVVLFNQPGKSLIIGFEDIFRTGGDHDFNDVIAEMVLTPIEAVKGISNQGTDENPNYSVDSTRFKQLVQIDNPNIEFDSYYPGQNRWATVAFEDLWPQQGDYDFNDVAISYQMHEVSNNVNALKQLTIDAKVQSLGAGYHNGFAWRLPGVQASEVKSALLTKNGEVVNKLALDPSHREAVFVFSYDLKDAVPTRCEYFRTKPDCREDINTQYQLVVEFDKPIARARLGSAPYDPFIFATPGIYHGENIGFQPGLKWQVHLPQFGGTELFDTTLYGRLDDNSAIFSTSKFVDSRGFPWAMNFIDGWSQSAERIDITLSYPAFPSWIQSSGLKDTDWYHFLRAIVDRLYQGQE</sequence>
<dbReference type="Pfam" id="PF13448">
    <property type="entry name" value="DUF4114"/>
    <property type="match status" value="1"/>
</dbReference>
<keyword evidence="1" id="KW-0732">Signal</keyword>
<evidence type="ECO:0000256" key="1">
    <source>
        <dbReference type="SAM" id="SignalP"/>
    </source>
</evidence>
<dbReference type="OrthoDB" id="1204817at2"/>
<evidence type="ECO:0000259" key="2">
    <source>
        <dbReference type="Pfam" id="PF13448"/>
    </source>
</evidence>
<evidence type="ECO:0008006" key="6">
    <source>
        <dbReference type="Google" id="ProtNLM"/>
    </source>
</evidence>
<dbReference type="AlphaFoldDB" id="R8AR81"/>
<dbReference type="Proteomes" id="UP000014012">
    <property type="component" value="Unassembled WGS sequence"/>
</dbReference>
<evidence type="ECO:0000259" key="3">
    <source>
        <dbReference type="Pfam" id="PF16130"/>
    </source>
</evidence>
<evidence type="ECO:0000313" key="4">
    <source>
        <dbReference type="EMBL" id="EON88833.1"/>
    </source>
</evidence>
<accession>R8AR81</accession>
<protein>
    <recommendedName>
        <fullName evidence="6">LruC domain-containing protein</fullName>
    </recommendedName>
</protein>
<dbReference type="InterPro" id="IPR031025">
    <property type="entry name" value="LruC_dom"/>
</dbReference>
<feature type="signal peptide" evidence="1">
    <location>
        <begin position="1"/>
        <end position="21"/>
    </location>
</feature>
<organism evidence="4 5">
    <name type="scientific">Plesiomonas shigelloides 302-73</name>
    <dbReference type="NCBI Taxonomy" id="1315976"/>
    <lineage>
        <taxon>Bacteria</taxon>
        <taxon>Pseudomonadati</taxon>
        <taxon>Pseudomonadota</taxon>
        <taxon>Gammaproteobacteria</taxon>
        <taxon>Enterobacterales</taxon>
        <taxon>Enterobacteriaceae</taxon>
        <taxon>Plesiomonas</taxon>
    </lineage>
</organism>
<gene>
    <name evidence="4" type="ORF">PLESHI_08639</name>
</gene>
<dbReference type="NCBIfam" id="TIGR04456">
    <property type="entry name" value="LruC_dom"/>
    <property type="match status" value="1"/>
</dbReference>
<dbReference type="InterPro" id="IPR025193">
    <property type="entry name" value="DUF4114"/>
</dbReference>
<reference evidence="4 5" key="1">
    <citation type="journal article" date="2013" name="Genome Announc.">
        <title>Genome Sequence of Plesiomonas shigelloides Strain 302-73 (Serotype O1).</title>
        <authorList>
            <person name="Pique N."/>
            <person name="Aquilini E."/>
            <person name="Alioto T."/>
            <person name="Minana-Galbis D."/>
            <person name="Tomas J.M."/>
        </authorList>
    </citation>
    <scope>NUCLEOTIDE SEQUENCE [LARGE SCALE GENOMIC DNA]</scope>
    <source>
        <strain evidence="4 5">302-73</strain>
    </source>
</reference>
<keyword evidence="5" id="KW-1185">Reference proteome</keyword>
<dbReference type="HOGENOM" id="CLU_502416_0_0_6"/>
<feature type="domain" description="DUF4842" evidence="3">
    <location>
        <begin position="327"/>
        <end position="542"/>
    </location>
</feature>
<comment type="caution">
    <text evidence="4">The sequence shown here is derived from an EMBL/GenBank/DDBJ whole genome shotgun (WGS) entry which is preliminary data.</text>
</comment>
<dbReference type="PATRIC" id="fig|1315976.3.peg.1697"/>